<evidence type="ECO:0000313" key="3">
    <source>
        <dbReference type="Proteomes" id="UP000037151"/>
    </source>
</evidence>
<feature type="chain" id="PRO_5005541858" evidence="1">
    <location>
        <begin position="31"/>
        <end position="120"/>
    </location>
</feature>
<dbReference type="RefSeq" id="WP_050373185.1">
    <property type="nucleotide sequence ID" value="NZ_KQ257829.1"/>
</dbReference>
<keyword evidence="1" id="KW-0732">Signal</keyword>
<accession>A0A0L0JXV6</accession>
<sequence>MRTLLNKVTVPALALGALCVGLALPTTASAGEVDSAQIQVCNNNPRPMRFFVVGYNQFHDWTGSRFWDVPANNCTTAWNYWWQNNRSVELHYERSDIGWHTKFVYVPRQSDGDTWTYSTN</sequence>
<evidence type="ECO:0000256" key="1">
    <source>
        <dbReference type="SAM" id="SignalP"/>
    </source>
</evidence>
<dbReference type="AlphaFoldDB" id="A0A0L0JXV6"/>
<gene>
    <name evidence="2" type="ORF">IQ63_28630</name>
</gene>
<dbReference type="OrthoDB" id="4309874at2"/>
<feature type="signal peptide" evidence="1">
    <location>
        <begin position="1"/>
        <end position="30"/>
    </location>
</feature>
<dbReference type="PATRIC" id="fig|42234.21.peg.5904"/>
<dbReference type="EMBL" id="JPPY01000165">
    <property type="protein sequence ID" value="KND30597.1"/>
    <property type="molecule type" value="Genomic_DNA"/>
</dbReference>
<proteinExistence type="predicted"/>
<dbReference type="Proteomes" id="UP000037151">
    <property type="component" value="Unassembled WGS sequence"/>
</dbReference>
<protein>
    <submittedName>
        <fullName evidence="2">Uncharacterized protein</fullName>
    </submittedName>
</protein>
<name>A0A0L0JXV6_9ACTN</name>
<reference evidence="3" key="1">
    <citation type="submission" date="2014-07" db="EMBL/GenBank/DDBJ databases">
        <title>Genome sequencing of plant-pathogenic Streptomyces species.</title>
        <authorList>
            <person name="Harrison J."/>
            <person name="Sapp M."/>
            <person name="Thwaites R."/>
            <person name="Studholme D.J."/>
        </authorList>
    </citation>
    <scope>NUCLEOTIDE SEQUENCE [LARGE SCALE GENOMIC DNA]</scope>
    <source>
        <strain evidence="3">NCPPB 4445</strain>
    </source>
</reference>
<organism evidence="2 3">
    <name type="scientific">Streptomyces acidiscabies</name>
    <dbReference type="NCBI Taxonomy" id="42234"/>
    <lineage>
        <taxon>Bacteria</taxon>
        <taxon>Bacillati</taxon>
        <taxon>Actinomycetota</taxon>
        <taxon>Actinomycetes</taxon>
        <taxon>Kitasatosporales</taxon>
        <taxon>Streptomycetaceae</taxon>
        <taxon>Streptomyces</taxon>
    </lineage>
</organism>
<evidence type="ECO:0000313" key="2">
    <source>
        <dbReference type="EMBL" id="KND30597.1"/>
    </source>
</evidence>
<comment type="caution">
    <text evidence="2">The sequence shown here is derived from an EMBL/GenBank/DDBJ whole genome shotgun (WGS) entry which is preliminary data.</text>
</comment>